<dbReference type="Gene3D" id="3.30.565.10">
    <property type="entry name" value="Histidine kinase-like ATPase, C-terminal domain"/>
    <property type="match status" value="1"/>
</dbReference>
<reference evidence="5 6" key="1">
    <citation type="submission" date="2016-06" db="EMBL/GenBank/DDBJ databases">
        <authorList>
            <person name="Kjaerup R.B."/>
            <person name="Dalgaard T.S."/>
            <person name="Juul-Madsen H.R."/>
        </authorList>
    </citation>
    <scope>NUCLEOTIDE SEQUENCE [LARGE SCALE GENOMIC DNA]</scope>
    <source>
        <strain evidence="5">3</strain>
    </source>
</reference>
<comment type="catalytic activity">
    <reaction evidence="1">
        <text>ATP + protein L-histidine = ADP + protein N-phospho-L-histidine.</text>
        <dbReference type="EC" id="2.7.13.3"/>
    </reaction>
</comment>
<evidence type="ECO:0000256" key="1">
    <source>
        <dbReference type="ARBA" id="ARBA00000085"/>
    </source>
</evidence>
<keyword evidence="6" id="KW-1185">Reference proteome</keyword>
<dbReference type="Proteomes" id="UP000199169">
    <property type="component" value="Unassembled WGS sequence"/>
</dbReference>
<evidence type="ECO:0000256" key="2">
    <source>
        <dbReference type="ARBA" id="ARBA00012438"/>
    </source>
</evidence>
<accession>A0A1A8XEU0</accession>
<keyword evidence="5" id="KW-0418">Kinase</keyword>
<gene>
    <name evidence="5" type="ORF">ACCAA_10163</name>
</gene>
<dbReference type="PANTHER" id="PTHR43547:SF2">
    <property type="entry name" value="HYBRID SIGNAL TRANSDUCTION HISTIDINE KINASE C"/>
    <property type="match status" value="1"/>
</dbReference>
<dbReference type="InterPro" id="IPR003594">
    <property type="entry name" value="HATPase_dom"/>
</dbReference>
<feature type="domain" description="Histidine kinase" evidence="4">
    <location>
        <begin position="1"/>
        <end position="76"/>
    </location>
</feature>
<evidence type="ECO:0000256" key="3">
    <source>
        <dbReference type="ARBA" id="ARBA00022553"/>
    </source>
</evidence>
<keyword evidence="5" id="KW-0808">Transferase</keyword>
<protein>
    <recommendedName>
        <fullName evidence="2">histidine kinase</fullName>
        <ecNumber evidence="2">2.7.13.3</ecNumber>
    </recommendedName>
</protein>
<dbReference type="SUPFAM" id="SSF55874">
    <property type="entry name" value="ATPase domain of HSP90 chaperone/DNA topoisomerase II/histidine kinase"/>
    <property type="match status" value="1"/>
</dbReference>
<keyword evidence="3" id="KW-0597">Phosphoprotein</keyword>
<dbReference type="AlphaFoldDB" id="A0A1A8XEU0"/>
<proteinExistence type="predicted"/>
<dbReference type="EC" id="2.7.13.3" evidence="2"/>
<dbReference type="GO" id="GO:0000155">
    <property type="term" value="F:phosphorelay sensor kinase activity"/>
    <property type="evidence" value="ECO:0007669"/>
    <property type="project" value="TreeGrafter"/>
</dbReference>
<dbReference type="PANTHER" id="PTHR43547">
    <property type="entry name" value="TWO-COMPONENT HISTIDINE KINASE"/>
    <property type="match status" value="1"/>
</dbReference>
<dbReference type="RefSeq" id="WP_245754362.1">
    <property type="nucleotide sequence ID" value="NZ_FLQX01000001.1"/>
</dbReference>
<dbReference type="SMART" id="SM00387">
    <property type="entry name" value="HATPase_c"/>
    <property type="match status" value="1"/>
</dbReference>
<dbReference type="InterPro" id="IPR036890">
    <property type="entry name" value="HATPase_C_sf"/>
</dbReference>
<sequence length="83" mass="8764">MLVRISDTGRGIAPEDLAQVFDRYYRVDRGEFGSAGNAGLGLAITRRIVELHGGHIAVDSTPGVGTTFCFDLPAVRCTVNAAA</sequence>
<organism evidence="5 6">
    <name type="scientific">Candidatus Accumulibacter aalborgensis</name>
    <dbReference type="NCBI Taxonomy" id="1860102"/>
    <lineage>
        <taxon>Bacteria</taxon>
        <taxon>Pseudomonadati</taxon>
        <taxon>Pseudomonadota</taxon>
        <taxon>Betaproteobacteria</taxon>
        <taxon>Candidatus Accumulibacter</taxon>
    </lineage>
</organism>
<evidence type="ECO:0000313" key="6">
    <source>
        <dbReference type="Proteomes" id="UP000199169"/>
    </source>
</evidence>
<name>A0A1A8XEU0_9PROT</name>
<dbReference type="InterPro" id="IPR005467">
    <property type="entry name" value="His_kinase_dom"/>
</dbReference>
<dbReference type="Pfam" id="PF02518">
    <property type="entry name" value="HATPase_c"/>
    <property type="match status" value="1"/>
</dbReference>
<dbReference type="InterPro" id="IPR004358">
    <property type="entry name" value="Sig_transdc_His_kin-like_C"/>
</dbReference>
<evidence type="ECO:0000259" key="4">
    <source>
        <dbReference type="PROSITE" id="PS50109"/>
    </source>
</evidence>
<dbReference type="PROSITE" id="PS50109">
    <property type="entry name" value="HIS_KIN"/>
    <property type="match status" value="1"/>
</dbReference>
<dbReference type="EMBL" id="FLQX01000001">
    <property type="protein sequence ID" value="SBT03251.1"/>
    <property type="molecule type" value="Genomic_DNA"/>
</dbReference>
<evidence type="ECO:0000313" key="5">
    <source>
        <dbReference type="EMBL" id="SBT03251.1"/>
    </source>
</evidence>
<dbReference type="STRING" id="1860102.ACCAA_10163"/>
<dbReference type="PRINTS" id="PR00344">
    <property type="entry name" value="BCTRLSENSOR"/>
</dbReference>